<comment type="caution">
    <text evidence="2">The sequence shown here is derived from an EMBL/GenBank/DDBJ whole genome shotgun (WGS) entry which is preliminary data.</text>
</comment>
<dbReference type="Proteomes" id="UP000275473">
    <property type="component" value="Unassembled WGS sequence"/>
</dbReference>
<keyword evidence="1" id="KW-0560">Oxidoreductase</keyword>
<dbReference type="EMBL" id="RIAX01000001">
    <property type="protein sequence ID" value="RNF41134.1"/>
    <property type="molecule type" value="Genomic_DNA"/>
</dbReference>
<dbReference type="Pfam" id="PF13738">
    <property type="entry name" value="Pyr_redox_3"/>
    <property type="match status" value="1"/>
</dbReference>
<dbReference type="PANTHER" id="PTHR43539">
    <property type="entry name" value="FLAVIN-BINDING MONOOXYGENASE-LIKE PROTEIN (AFU_ORTHOLOGUE AFUA_4G09220)"/>
    <property type="match status" value="1"/>
</dbReference>
<protein>
    <submittedName>
        <fullName evidence="2">Flavoprotein</fullName>
    </submittedName>
</protein>
<dbReference type="RefSeq" id="WP_123163882.1">
    <property type="nucleotide sequence ID" value="NZ_RIAX01000001.1"/>
</dbReference>
<dbReference type="PANTHER" id="PTHR43539:SF78">
    <property type="entry name" value="FLAVIN-CONTAINING MONOOXYGENASE"/>
    <property type="match status" value="1"/>
</dbReference>
<name>A0A3M8PE35_9BACL</name>
<sequence>MTLHSLPVAIIGGGPVGLAAAAQLVKRGKPFLLFEAASRLGANFLEYGHVRLFSPWRYNMDKAAASLLEKHGAALPDPDHLPLGRDIAAQYLQPLGELPEIKPFVHLGSRVIHVAREGMDKVRTEGRNDRAFEVIVKTGTGAIRKFRARAVLDATGTWQHPNPLVSGGMPDSPDKAIHYGIPDVLGRDRHIYENKRIAVVGSGHSAFNSLLDLVLLQNEAPNTEITWIIRRSNADSLLGGGRADQLPARGALGLRVQQALEQGRMKLITSVLIQSYRAEKDGGVTLQAAQDGTPAVFGPFDAVIANTGARPDFGFLKEIRFAFDPALESVPALAPLIDPNVHSCGTVRPHGELELQQPEKDFYILGAKSYGRAPTFLMATGYEQARSVVAYLAGDLDAARNVELSLPETGVCSSSITIPPKAAIGAGGSCCG</sequence>
<evidence type="ECO:0000313" key="2">
    <source>
        <dbReference type="EMBL" id="RNF41134.1"/>
    </source>
</evidence>
<gene>
    <name evidence="2" type="ORF">EEX84_01945</name>
</gene>
<dbReference type="InterPro" id="IPR036188">
    <property type="entry name" value="FAD/NAD-bd_sf"/>
</dbReference>
<proteinExistence type="predicted"/>
<organism evidence="2 3">
    <name type="scientific">Planococcus salinus</name>
    <dbReference type="NCBI Taxonomy" id="1848460"/>
    <lineage>
        <taxon>Bacteria</taxon>
        <taxon>Bacillati</taxon>
        <taxon>Bacillota</taxon>
        <taxon>Bacilli</taxon>
        <taxon>Bacillales</taxon>
        <taxon>Caryophanaceae</taxon>
        <taxon>Planococcus</taxon>
    </lineage>
</organism>
<dbReference type="OrthoDB" id="9773233at2"/>
<dbReference type="PRINTS" id="PR00411">
    <property type="entry name" value="PNDRDTASEI"/>
</dbReference>
<dbReference type="Gene3D" id="3.50.50.60">
    <property type="entry name" value="FAD/NAD(P)-binding domain"/>
    <property type="match status" value="1"/>
</dbReference>
<dbReference type="PRINTS" id="PR00368">
    <property type="entry name" value="FADPNR"/>
</dbReference>
<dbReference type="SUPFAM" id="SSF51905">
    <property type="entry name" value="FAD/NAD(P)-binding domain"/>
    <property type="match status" value="1"/>
</dbReference>
<dbReference type="GO" id="GO:0050660">
    <property type="term" value="F:flavin adenine dinucleotide binding"/>
    <property type="evidence" value="ECO:0007669"/>
    <property type="project" value="TreeGrafter"/>
</dbReference>
<evidence type="ECO:0000313" key="3">
    <source>
        <dbReference type="Proteomes" id="UP000275473"/>
    </source>
</evidence>
<evidence type="ECO:0000256" key="1">
    <source>
        <dbReference type="ARBA" id="ARBA00023002"/>
    </source>
</evidence>
<keyword evidence="3" id="KW-1185">Reference proteome</keyword>
<dbReference type="GO" id="GO:0004497">
    <property type="term" value="F:monooxygenase activity"/>
    <property type="evidence" value="ECO:0007669"/>
    <property type="project" value="TreeGrafter"/>
</dbReference>
<dbReference type="InterPro" id="IPR050982">
    <property type="entry name" value="Auxin_biosynth/cation_transpt"/>
</dbReference>
<reference evidence="2 3" key="1">
    <citation type="journal article" date="2018" name="Int. J. Syst. Evol. Microbiol.">
        <title>Planococcus salinus sp. nov., a moderately halophilic bacterium isolated from a saline-alkali soil.</title>
        <authorList>
            <person name="Gan L."/>
        </authorList>
    </citation>
    <scope>NUCLEOTIDE SEQUENCE [LARGE SCALE GENOMIC DNA]</scope>
    <source>
        <strain evidence="2 3">LCB217</strain>
    </source>
</reference>
<accession>A0A3M8PE35</accession>
<dbReference type="AlphaFoldDB" id="A0A3M8PE35"/>